<reference evidence="9 10" key="2">
    <citation type="journal article" date="2011" name="J. Bacteriol.">
        <title>Complete genome sequences for the anaerobic, extremely thermophilic plant biomass-degrading bacteria Caldicellulosiruptor hydrothermalis, Caldicellulosiruptor kristjanssonii, Caldicellulosiruptor kronotskyensis, Caldicellulosiruptor owensenis, and Caldicellulosiruptor lactoaceticus.</title>
        <authorList>
            <person name="Blumer-Schuette S.E."/>
            <person name="Ozdemir I."/>
            <person name="Mistry D."/>
            <person name="Lucas S."/>
            <person name="Lapidus A."/>
            <person name="Cheng J.F."/>
            <person name="Goodwin L.A."/>
            <person name="Pitluck S."/>
            <person name="Land M.L."/>
            <person name="Hauser L.J."/>
            <person name="Woyke T."/>
            <person name="Mikhailova N."/>
            <person name="Pati A."/>
            <person name="Kyrpides N.C."/>
            <person name="Ivanova N."/>
            <person name="Detter J.C."/>
            <person name="Walston-Davenport K."/>
            <person name="Han S."/>
            <person name="Adams M.W."/>
            <person name="Kelly R.M."/>
        </authorList>
    </citation>
    <scope>NUCLEOTIDE SEQUENCE [LARGE SCALE GENOMIC DNA]</scope>
    <source>
        <strain evidence="10">DSM 18902 / VKM B-2412 / 2002</strain>
    </source>
</reference>
<accession>E4SEH8</accession>
<comment type="subcellular location">
    <subcellularLocation>
        <location evidence="1">Cell membrane</location>
        <topology evidence="1">Multi-pass membrane protein</topology>
    </subcellularLocation>
</comment>
<organism evidence="9 10">
    <name type="scientific">Caldicellulosiruptor kronotskyensis (strain DSM 18902 / VKM B-2412 / 2002)</name>
    <dbReference type="NCBI Taxonomy" id="632348"/>
    <lineage>
        <taxon>Bacteria</taxon>
        <taxon>Bacillati</taxon>
        <taxon>Bacillota</taxon>
        <taxon>Bacillota incertae sedis</taxon>
        <taxon>Caldicellulosiruptorales</taxon>
        <taxon>Caldicellulosiruptoraceae</taxon>
        <taxon>Caldicellulosiruptor</taxon>
    </lineage>
</organism>
<keyword evidence="5 7" id="KW-1133">Transmembrane helix</keyword>
<feature type="transmembrane region" description="Helical" evidence="7">
    <location>
        <begin position="259"/>
        <end position="278"/>
    </location>
</feature>
<feature type="transmembrane region" description="Helical" evidence="7">
    <location>
        <begin position="139"/>
        <end position="164"/>
    </location>
</feature>
<protein>
    <submittedName>
        <fullName evidence="9">Binding-protein-dependent transport systems inner membrane component</fullName>
    </submittedName>
</protein>
<evidence type="ECO:0000259" key="8">
    <source>
        <dbReference type="PROSITE" id="PS50928"/>
    </source>
</evidence>
<evidence type="ECO:0000256" key="5">
    <source>
        <dbReference type="ARBA" id="ARBA00022989"/>
    </source>
</evidence>
<feature type="transmembrane region" description="Helical" evidence="7">
    <location>
        <begin position="111"/>
        <end position="133"/>
    </location>
</feature>
<evidence type="ECO:0000256" key="4">
    <source>
        <dbReference type="ARBA" id="ARBA00022692"/>
    </source>
</evidence>
<dbReference type="GO" id="GO:0005886">
    <property type="term" value="C:plasma membrane"/>
    <property type="evidence" value="ECO:0007669"/>
    <property type="project" value="UniProtKB-SubCell"/>
</dbReference>
<dbReference type="SUPFAM" id="SSF161098">
    <property type="entry name" value="MetI-like"/>
    <property type="match status" value="1"/>
</dbReference>
<dbReference type="PROSITE" id="PS50928">
    <property type="entry name" value="ABC_TM1"/>
    <property type="match status" value="1"/>
</dbReference>
<dbReference type="HOGENOM" id="CLU_016047_1_0_9"/>
<evidence type="ECO:0000256" key="3">
    <source>
        <dbReference type="ARBA" id="ARBA00022475"/>
    </source>
</evidence>
<evidence type="ECO:0000313" key="10">
    <source>
        <dbReference type="Proteomes" id="UP000006835"/>
    </source>
</evidence>
<keyword evidence="10" id="KW-1185">Reference proteome</keyword>
<dbReference type="KEGG" id="ckn:Calkro_0570"/>
<sequence>MRIRRRSTGDIVFDILNNLFMLIIVIITLYPFYYIIISSFNDPIDLLKGPVYLWPRKFSVVNYIYIFQEKAILNATFITVARTVIGSATAVLFTAAFAYGISRKWLIGRKLFIKMAIVTMYFSGGLIPTYLLITRFLNLAGNFLVFIIPNLFNAYNAFIMYSFFKGIPVEIEESAKIDGANDIIIFFKLILPLSLPILATIALFNGVWHWNSWFDALLYGEGKLETLPLYLVRAIQSATASAAEAGRFVSTTGITSTSIRLTTMVVTTFPITIVYPFLQKYFVKGIMIGALKD</sequence>
<evidence type="ECO:0000313" key="9">
    <source>
        <dbReference type="EMBL" id="ADQ45465.1"/>
    </source>
</evidence>
<dbReference type="OrthoDB" id="157184at2"/>
<evidence type="ECO:0000256" key="6">
    <source>
        <dbReference type="ARBA" id="ARBA00023136"/>
    </source>
</evidence>
<evidence type="ECO:0000256" key="7">
    <source>
        <dbReference type="SAM" id="Phobius"/>
    </source>
</evidence>
<keyword evidence="4 7" id="KW-0812">Transmembrane</keyword>
<gene>
    <name evidence="9" type="ordered locus">Calkro_0570</name>
</gene>
<proteinExistence type="predicted"/>
<feature type="domain" description="ABC transmembrane type-1" evidence="8">
    <location>
        <begin position="76"/>
        <end position="270"/>
    </location>
</feature>
<dbReference type="EMBL" id="CP002330">
    <property type="protein sequence ID" value="ADQ45465.1"/>
    <property type="molecule type" value="Genomic_DNA"/>
</dbReference>
<feature type="transmembrane region" description="Helical" evidence="7">
    <location>
        <begin position="12"/>
        <end position="36"/>
    </location>
</feature>
<dbReference type="Gene3D" id="1.10.3720.10">
    <property type="entry name" value="MetI-like"/>
    <property type="match status" value="1"/>
</dbReference>
<feature type="transmembrane region" description="Helical" evidence="7">
    <location>
        <begin position="185"/>
        <end position="208"/>
    </location>
</feature>
<dbReference type="PATRIC" id="fig|632348.3.peg.608"/>
<keyword evidence="2" id="KW-0813">Transport</keyword>
<evidence type="ECO:0000256" key="1">
    <source>
        <dbReference type="ARBA" id="ARBA00004651"/>
    </source>
</evidence>
<reference key="1">
    <citation type="submission" date="2010-11" db="EMBL/GenBank/DDBJ databases">
        <title>Complete sequence of Caldicellulosiruptor kronotskyensis 2002.</title>
        <authorList>
            <consortium name="US DOE Joint Genome Institute"/>
            <person name="Lucas S."/>
            <person name="Copeland A."/>
            <person name="Lapidus A."/>
            <person name="Cheng J.-F."/>
            <person name="Bruce D."/>
            <person name="Goodwin L."/>
            <person name="Pitluck S."/>
            <person name="Davenport K."/>
            <person name="Detter J.C."/>
            <person name="Han C."/>
            <person name="Tapia R."/>
            <person name="Land M."/>
            <person name="Hauser L."/>
            <person name="Jeffries C."/>
            <person name="Kyrpides N."/>
            <person name="Ivanova N."/>
            <person name="Mikhailova N."/>
            <person name="Blumer-Schuette S.E."/>
            <person name="Kelly R.M."/>
            <person name="Woyke T."/>
        </authorList>
    </citation>
    <scope>NUCLEOTIDE SEQUENCE</scope>
    <source>
        <strain>2002</strain>
    </source>
</reference>
<name>E4SEH8_CALK2</name>
<dbReference type="PANTHER" id="PTHR43744">
    <property type="entry name" value="ABC TRANSPORTER PERMEASE PROTEIN MG189-RELATED-RELATED"/>
    <property type="match status" value="1"/>
</dbReference>
<dbReference type="PANTHER" id="PTHR43744:SF9">
    <property type="entry name" value="POLYGALACTURONAN_RHAMNOGALACTURONAN TRANSPORT SYSTEM PERMEASE PROTEIN YTCP"/>
    <property type="match status" value="1"/>
</dbReference>
<dbReference type="GO" id="GO:0055085">
    <property type="term" value="P:transmembrane transport"/>
    <property type="evidence" value="ECO:0007669"/>
    <property type="project" value="InterPro"/>
</dbReference>
<feature type="transmembrane region" description="Helical" evidence="7">
    <location>
        <begin position="71"/>
        <end position="99"/>
    </location>
</feature>
<keyword evidence="6 7" id="KW-0472">Membrane</keyword>
<keyword evidence="3" id="KW-1003">Cell membrane</keyword>
<dbReference type="InterPro" id="IPR000515">
    <property type="entry name" value="MetI-like"/>
</dbReference>
<dbReference type="Proteomes" id="UP000006835">
    <property type="component" value="Chromosome"/>
</dbReference>
<dbReference type="RefSeq" id="WP_013429615.1">
    <property type="nucleotide sequence ID" value="NC_014720.1"/>
</dbReference>
<dbReference type="AlphaFoldDB" id="E4SEH8"/>
<evidence type="ECO:0000256" key="2">
    <source>
        <dbReference type="ARBA" id="ARBA00022448"/>
    </source>
</evidence>
<dbReference type="InterPro" id="IPR035906">
    <property type="entry name" value="MetI-like_sf"/>
</dbReference>